<feature type="region of interest" description="Disordered" evidence="8">
    <location>
        <begin position="434"/>
        <end position="460"/>
    </location>
</feature>
<dbReference type="AlphaFoldDB" id="A0A7J6UMZ0"/>
<feature type="transmembrane region" description="Helical" evidence="7">
    <location>
        <begin position="156"/>
        <end position="175"/>
    </location>
</feature>
<feature type="transmembrane region" description="Helical" evidence="7">
    <location>
        <begin position="43"/>
        <end position="64"/>
    </location>
</feature>
<dbReference type="GO" id="GO:0019706">
    <property type="term" value="F:protein-cysteine S-palmitoyltransferase activity"/>
    <property type="evidence" value="ECO:0007669"/>
    <property type="project" value="UniProtKB-EC"/>
</dbReference>
<evidence type="ECO:0000256" key="3">
    <source>
        <dbReference type="ARBA" id="ARBA00022692"/>
    </source>
</evidence>
<dbReference type="Proteomes" id="UP000553632">
    <property type="component" value="Unassembled WGS sequence"/>
</dbReference>
<dbReference type="GO" id="GO:0016020">
    <property type="term" value="C:membrane"/>
    <property type="evidence" value="ECO:0007669"/>
    <property type="project" value="UniProtKB-SubCell"/>
</dbReference>
<sequence length="460" mass="50514">MNPIAILTKLGRLSTLCLVSIVPSLGIAWLLPNILIARNAGPVLSLLHGCFAVWLSLQLVVNFYHAMMSDPGYIHGDRKPDMEATGQYQLRVRKYPTSHATEGTDFLYAPRYCEWCKNYKPPRSHHCSRCNRCVDRMDHHCDVTGNCVGARNQGSFILVFIFGSAACIYAQYMIWSTVLLREGFGPLFLGVRLSTWQYITYGHIALPIGLYVHLRTIIPSCAGGATLMLFVTFGALIAMAFMFWGQCGQVMRNVTFIEKRPYKAEFLEIAPKTWCPIGPRFYDSGSMTTNIREIFGTNFMLRLLLPLPPSILDGPDSRNFPFVAAAGGEALDLVRGLVLGGAWVLTMPTVPRNYSAVTLLLLALMVLVGASPPMIEGPREPQSTLAGISNDRRLTDITGKFPPTPQIISPSEAAADEQAVVNSEGASSDFVGLRRARVPLETPPPVEPQFTPPPPALQGG</sequence>
<evidence type="ECO:0000256" key="8">
    <source>
        <dbReference type="SAM" id="MobiDB-lite"/>
    </source>
</evidence>
<name>A0A7J6UMZ0_PEROL</name>
<dbReference type="InterPro" id="IPR001594">
    <property type="entry name" value="Palmitoyltrfase_DHHC"/>
</dbReference>
<comment type="similarity">
    <text evidence="7">Belongs to the DHHC palmitoyltransferase family.</text>
</comment>
<feature type="compositionally biased region" description="Pro residues" evidence="8">
    <location>
        <begin position="441"/>
        <end position="460"/>
    </location>
</feature>
<dbReference type="Pfam" id="PF01529">
    <property type="entry name" value="DHHC"/>
    <property type="match status" value="1"/>
</dbReference>
<organism evidence="10 11">
    <name type="scientific">Perkinsus olseni</name>
    <name type="common">Perkinsus atlanticus</name>
    <dbReference type="NCBI Taxonomy" id="32597"/>
    <lineage>
        <taxon>Eukaryota</taxon>
        <taxon>Sar</taxon>
        <taxon>Alveolata</taxon>
        <taxon>Perkinsozoa</taxon>
        <taxon>Perkinsea</taxon>
        <taxon>Perkinsida</taxon>
        <taxon>Perkinsidae</taxon>
        <taxon>Perkinsus</taxon>
    </lineage>
</organism>
<evidence type="ECO:0000256" key="2">
    <source>
        <dbReference type="ARBA" id="ARBA00022679"/>
    </source>
</evidence>
<comment type="subcellular location">
    <subcellularLocation>
        <location evidence="1">Membrane</location>
        <topology evidence="1">Multi-pass membrane protein</topology>
    </subcellularLocation>
</comment>
<reference evidence="10 11" key="1">
    <citation type="submission" date="2020-04" db="EMBL/GenBank/DDBJ databases">
        <title>Perkinsus olseni comparative genomics.</title>
        <authorList>
            <person name="Bogema D.R."/>
        </authorList>
    </citation>
    <scope>NUCLEOTIDE SEQUENCE [LARGE SCALE GENOMIC DNA]</scope>
    <source>
        <strain evidence="10 11">ATCC PRA-207</strain>
    </source>
</reference>
<evidence type="ECO:0000313" key="10">
    <source>
        <dbReference type="EMBL" id="KAF4758361.1"/>
    </source>
</evidence>
<dbReference type="PANTHER" id="PTHR12246">
    <property type="entry name" value="PALMITOYLTRANSFERASE ZDHHC16"/>
    <property type="match status" value="1"/>
</dbReference>
<feature type="transmembrane region" description="Helical" evidence="7">
    <location>
        <begin position="226"/>
        <end position="244"/>
    </location>
</feature>
<evidence type="ECO:0000313" key="11">
    <source>
        <dbReference type="Proteomes" id="UP000553632"/>
    </source>
</evidence>
<keyword evidence="3 7" id="KW-0812">Transmembrane</keyword>
<dbReference type="InterPro" id="IPR039859">
    <property type="entry name" value="PFA4/ZDH16/20/ERF2-like"/>
</dbReference>
<comment type="domain">
    <text evidence="7">The DHHC domain is required for palmitoyltransferase activity.</text>
</comment>
<evidence type="ECO:0000256" key="4">
    <source>
        <dbReference type="ARBA" id="ARBA00022989"/>
    </source>
</evidence>
<feature type="transmembrane region" description="Helical" evidence="7">
    <location>
        <begin position="195"/>
        <end position="214"/>
    </location>
</feature>
<evidence type="ECO:0000256" key="6">
    <source>
        <dbReference type="ARBA" id="ARBA00023315"/>
    </source>
</evidence>
<keyword evidence="5 7" id="KW-0472">Membrane</keyword>
<feature type="domain" description="Palmitoyltransferase DHHC" evidence="9">
    <location>
        <begin position="110"/>
        <end position="259"/>
    </location>
</feature>
<protein>
    <recommendedName>
        <fullName evidence="7">Palmitoyltransferase</fullName>
        <ecNumber evidence="7">2.3.1.225</ecNumber>
    </recommendedName>
</protein>
<keyword evidence="6 7" id="KW-0012">Acyltransferase</keyword>
<evidence type="ECO:0000259" key="9">
    <source>
        <dbReference type="Pfam" id="PF01529"/>
    </source>
</evidence>
<proteinExistence type="inferred from homology"/>
<dbReference type="EMBL" id="JABANO010001525">
    <property type="protein sequence ID" value="KAF4758361.1"/>
    <property type="molecule type" value="Genomic_DNA"/>
</dbReference>
<comment type="catalytic activity">
    <reaction evidence="7">
        <text>L-cysteinyl-[protein] + hexadecanoyl-CoA = S-hexadecanoyl-L-cysteinyl-[protein] + CoA</text>
        <dbReference type="Rhea" id="RHEA:36683"/>
        <dbReference type="Rhea" id="RHEA-COMP:10131"/>
        <dbReference type="Rhea" id="RHEA-COMP:11032"/>
        <dbReference type="ChEBI" id="CHEBI:29950"/>
        <dbReference type="ChEBI" id="CHEBI:57287"/>
        <dbReference type="ChEBI" id="CHEBI:57379"/>
        <dbReference type="ChEBI" id="CHEBI:74151"/>
        <dbReference type="EC" id="2.3.1.225"/>
    </reaction>
</comment>
<feature type="transmembrane region" description="Helical" evidence="7">
    <location>
        <begin position="12"/>
        <end position="31"/>
    </location>
</feature>
<keyword evidence="4 7" id="KW-1133">Transmembrane helix</keyword>
<comment type="caution">
    <text evidence="10">The sequence shown here is derived from an EMBL/GenBank/DDBJ whole genome shotgun (WGS) entry which is preliminary data.</text>
</comment>
<dbReference type="EC" id="2.3.1.225" evidence="7"/>
<accession>A0A7J6UMZ0</accession>
<evidence type="ECO:0000256" key="1">
    <source>
        <dbReference type="ARBA" id="ARBA00004141"/>
    </source>
</evidence>
<keyword evidence="11" id="KW-1185">Reference proteome</keyword>
<gene>
    <name evidence="10" type="ORF">FOZ63_009136</name>
</gene>
<keyword evidence="2 7" id="KW-0808">Transferase</keyword>
<dbReference type="PROSITE" id="PS50216">
    <property type="entry name" value="DHHC"/>
    <property type="match status" value="1"/>
</dbReference>
<evidence type="ECO:0000256" key="5">
    <source>
        <dbReference type="ARBA" id="ARBA00023136"/>
    </source>
</evidence>
<evidence type="ECO:0000256" key="7">
    <source>
        <dbReference type="RuleBase" id="RU079119"/>
    </source>
</evidence>